<evidence type="ECO:0000256" key="3">
    <source>
        <dbReference type="SAM" id="Phobius"/>
    </source>
</evidence>
<proteinExistence type="predicted"/>
<protein>
    <submittedName>
        <fullName evidence="4">Uncharacterized protein</fullName>
    </submittedName>
</protein>
<keyword evidence="1" id="KW-0175">Coiled coil</keyword>
<dbReference type="KEGG" id="elj:ELUMI_v1c06760"/>
<feature type="transmembrane region" description="Helical" evidence="3">
    <location>
        <begin position="6"/>
        <end position="26"/>
    </location>
</feature>
<name>A0A2K8NW23_9MOLU</name>
<dbReference type="AlphaFoldDB" id="A0A2K8NW23"/>
<evidence type="ECO:0000256" key="1">
    <source>
        <dbReference type="SAM" id="Coils"/>
    </source>
</evidence>
<dbReference type="OrthoDB" id="398824at2"/>
<dbReference type="RefSeq" id="WP_025734793.1">
    <property type="nucleotide sequence ID" value="NZ_CP024963.1"/>
</dbReference>
<evidence type="ECO:0000313" key="4">
    <source>
        <dbReference type="EMBL" id="ATZ17398.1"/>
    </source>
</evidence>
<keyword evidence="3" id="KW-0812">Transmembrane</keyword>
<evidence type="ECO:0000256" key="2">
    <source>
        <dbReference type="SAM" id="MobiDB-lite"/>
    </source>
</evidence>
<accession>A0A2K8NW23</accession>
<keyword evidence="5" id="KW-1185">Reference proteome</keyword>
<sequence>MDTMTIVLMVVLVGVIGFVIVTTITGRKASKKEKEKRYQEVRERIKSYIAKEEGRKNLRIEFEKVYARKGAEYKYRDVFDVVIEIIEPKTNKILEIRAYEVEGLTTKIDKKNYKTDWQVNGVLELEDTKKRIAISEKKIKLTKEEKNQLKRDEKLRGKELKEKEKLEYKKVKAETKENKTKEPKTLSSADRINKHLQTQKFVPTRKKAD</sequence>
<feature type="region of interest" description="Disordered" evidence="2">
    <location>
        <begin position="171"/>
        <end position="209"/>
    </location>
</feature>
<dbReference type="Proteomes" id="UP000232063">
    <property type="component" value="Chromosome"/>
</dbReference>
<gene>
    <name evidence="4" type="ORF">ELUMI_v1c06760</name>
</gene>
<evidence type="ECO:0000313" key="5">
    <source>
        <dbReference type="Proteomes" id="UP000232063"/>
    </source>
</evidence>
<feature type="compositionally biased region" description="Basic and acidic residues" evidence="2">
    <location>
        <begin position="171"/>
        <end position="184"/>
    </location>
</feature>
<organism evidence="4 5">
    <name type="scientific">Williamsoniiplasma luminosum</name>
    <dbReference type="NCBI Taxonomy" id="214888"/>
    <lineage>
        <taxon>Bacteria</taxon>
        <taxon>Bacillati</taxon>
        <taxon>Mycoplasmatota</taxon>
        <taxon>Mollicutes</taxon>
        <taxon>Entomoplasmatales</taxon>
        <taxon>Williamsoniiplasma</taxon>
    </lineage>
</organism>
<feature type="coiled-coil region" evidence="1">
    <location>
        <begin position="125"/>
        <end position="152"/>
    </location>
</feature>
<dbReference type="EMBL" id="CP024963">
    <property type="protein sequence ID" value="ATZ17398.1"/>
    <property type="molecule type" value="Genomic_DNA"/>
</dbReference>
<reference evidence="4 5" key="1">
    <citation type="submission" date="2017-11" db="EMBL/GenBank/DDBJ databases">
        <title>Genome sequence of Entomoplasma luminosum PIMN-1 (ATCC 49195).</title>
        <authorList>
            <person name="Lo W.-S."/>
            <person name="Gasparich G.E."/>
            <person name="Kuo C.-H."/>
        </authorList>
    </citation>
    <scope>NUCLEOTIDE SEQUENCE [LARGE SCALE GENOMIC DNA]</scope>
    <source>
        <strain evidence="4 5">PIMN-1</strain>
    </source>
</reference>
<feature type="compositionally biased region" description="Polar residues" evidence="2">
    <location>
        <begin position="186"/>
        <end position="201"/>
    </location>
</feature>
<keyword evidence="3" id="KW-1133">Transmembrane helix</keyword>
<keyword evidence="3" id="KW-0472">Membrane</keyword>